<comment type="subcellular location">
    <subcellularLocation>
        <location evidence="1">Cell membrane</location>
        <topology evidence="1">Multi-pass membrane protein</topology>
    </subcellularLocation>
</comment>
<dbReference type="Proteomes" id="UP000001225">
    <property type="component" value="Chromosome"/>
</dbReference>
<organism evidence="10 11">
    <name type="scientific">Bordetella petrii (strain ATCC BAA-461 / DSM 12804 / CCUG 43448 / CIP 107267 / Se-1111R)</name>
    <dbReference type="NCBI Taxonomy" id="340100"/>
    <lineage>
        <taxon>Bacteria</taxon>
        <taxon>Pseudomonadati</taxon>
        <taxon>Pseudomonadota</taxon>
        <taxon>Betaproteobacteria</taxon>
        <taxon>Burkholderiales</taxon>
        <taxon>Alcaligenaceae</taxon>
        <taxon>Bordetella</taxon>
    </lineage>
</organism>
<evidence type="ECO:0000256" key="4">
    <source>
        <dbReference type="ARBA" id="ARBA00022692"/>
    </source>
</evidence>
<evidence type="ECO:0000256" key="8">
    <source>
        <dbReference type="SAM" id="Phobius"/>
    </source>
</evidence>
<feature type="transmembrane region" description="Helical" evidence="8">
    <location>
        <begin position="113"/>
        <end position="133"/>
    </location>
</feature>
<keyword evidence="4 8" id="KW-0812">Transmembrane</keyword>
<feature type="transmembrane region" description="Helical" evidence="8">
    <location>
        <begin position="494"/>
        <end position="517"/>
    </location>
</feature>
<feature type="transmembrane region" description="Helical" evidence="8">
    <location>
        <begin position="145"/>
        <end position="164"/>
    </location>
</feature>
<dbReference type="NCBIfam" id="TIGR00711">
    <property type="entry name" value="efflux_EmrB"/>
    <property type="match status" value="1"/>
</dbReference>
<dbReference type="EMBL" id="AM902716">
    <property type="protein sequence ID" value="CAP40858.1"/>
    <property type="molecule type" value="Genomic_DNA"/>
</dbReference>
<feature type="transmembrane region" description="Helical" evidence="8">
    <location>
        <begin position="469"/>
        <end position="488"/>
    </location>
</feature>
<feature type="transmembrane region" description="Helical" evidence="8">
    <location>
        <begin position="398"/>
        <end position="417"/>
    </location>
</feature>
<dbReference type="Pfam" id="PF07690">
    <property type="entry name" value="MFS_1"/>
    <property type="match status" value="2"/>
</dbReference>
<dbReference type="KEGG" id="bpt:Bpet0526"/>
<feature type="transmembrane region" description="Helical" evidence="8">
    <location>
        <begin position="231"/>
        <end position="252"/>
    </location>
</feature>
<dbReference type="InterPro" id="IPR011701">
    <property type="entry name" value="MFS"/>
</dbReference>
<dbReference type="CDD" id="cd17503">
    <property type="entry name" value="MFS_LmrB_MDR_like"/>
    <property type="match status" value="1"/>
</dbReference>
<dbReference type="PROSITE" id="PS50850">
    <property type="entry name" value="MFS"/>
    <property type="match status" value="1"/>
</dbReference>
<keyword evidence="11" id="KW-1185">Reference proteome</keyword>
<evidence type="ECO:0000313" key="10">
    <source>
        <dbReference type="EMBL" id="CAP40858.1"/>
    </source>
</evidence>
<keyword evidence="3" id="KW-1003">Cell membrane</keyword>
<dbReference type="GO" id="GO:0022857">
    <property type="term" value="F:transmembrane transporter activity"/>
    <property type="evidence" value="ECO:0007669"/>
    <property type="project" value="InterPro"/>
</dbReference>
<evidence type="ECO:0000256" key="5">
    <source>
        <dbReference type="ARBA" id="ARBA00022989"/>
    </source>
</evidence>
<keyword evidence="2" id="KW-0813">Transport</keyword>
<accession>A9I1G1</accession>
<dbReference type="PANTHER" id="PTHR42718:SF46">
    <property type="entry name" value="BLR6921 PROTEIN"/>
    <property type="match status" value="1"/>
</dbReference>
<evidence type="ECO:0000256" key="3">
    <source>
        <dbReference type="ARBA" id="ARBA00022475"/>
    </source>
</evidence>
<feature type="transmembrane region" description="Helical" evidence="8">
    <location>
        <begin position="423"/>
        <end position="448"/>
    </location>
</feature>
<dbReference type="SUPFAM" id="SSF103473">
    <property type="entry name" value="MFS general substrate transporter"/>
    <property type="match status" value="1"/>
</dbReference>
<evidence type="ECO:0000256" key="7">
    <source>
        <dbReference type="SAM" id="MobiDB-lite"/>
    </source>
</evidence>
<dbReference type="eggNOG" id="COG2814">
    <property type="taxonomic scope" value="Bacteria"/>
</dbReference>
<feature type="domain" description="Major facilitator superfamily (MFS) profile" evidence="9">
    <location>
        <begin position="79"/>
        <end position="525"/>
    </location>
</feature>
<feature type="transmembrane region" description="Helical" evidence="8">
    <location>
        <begin position="203"/>
        <end position="225"/>
    </location>
</feature>
<keyword evidence="5 8" id="KW-1133">Transmembrane helix</keyword>
<feature type="transmembrane region" description="Helical" evidence="8">
    <location>
        <begin position="289"/>
        <end position="312"/>
    </location>
</feature>
<feature type="transmembrane region" description="Helical" evidence="8">
    <location>
        <begin position="264"/>
        <end position="283"/>
    </location>
</feature>
<dbReference type="InterPro" id="IPR004638">
    <property type="entry name" value="EmrB-like"/>
</dbReference>
<evidence type="ECO:0000256" key="1">
    <source>
        <dbReference type="ARBA" id="ARBA00004651"/>
    </source>
</evidence>
<feature type="compositionally biased region" description="Low complexity" evidence="7">
    <location>
        <begin position="51"/>
        <end position="71"/>
    </location>
</feature>
<dbReference type="AlphaFoldDB" id="A9I1G1"/>
<dbReference type="Gene3D" id="1.20.1250.20">
    <property type="entry name" value="MFS general substrate transporter like domains"/>
    <property type="match status" value="1"/>
</dbReference>
<reference evidence="10 11" key="1">
    <citation type="journal article" date="2008" name="BMC Genomics">
        <title>The missing link: Bordetella petrii is endowed with both the metabolic versatility of environmental bacteria and virulence traits of pathogenic Bordetellae.</title>
        <authorList>
            <person name="Gross R."/>
            <person name="Guzman C.A."/>
            <person name="Sebaihia M."/>
            <person name="Martins Dos Santos V.A."/>
            <person name="Pieper D.H."/>
            <person name="Koebnik R."/>
            <person name="Lechner M."/>
            <person name="Bartels D."/>
            <person name="Buhrmester J."/>
            <person name="Choudhuri J.V."/>
            <person name="Ebensen T."/>
            <person name="Gaigalat L."/>
            <person name="Herrmann S."/>
            <person name="Khachane A.N."/>
            <person name="Larisch C."/>
            <person name="Link S."/>
            <person name="Linke B."/>
            <person name="Meyer F."/>
            <person name="Mormann S."/>
            <person name="Nakunst D."/>
            <person name="Rueckert C."/>
            <person name="Schneiker-Bekel S."/>
            <person name="Schulze K."/>
            <person name="Vorhoelter F.J."/>
            <person name="Yevsa T."/>
            <person name="Engle J.T."/>
            <person name="Goldman W.E."/>
            <person name="Puehler A."/>
            <person name="Goebel U.B."/>
            <person name="Goesmann A."/>
            <person name="Bloecker H."/>
            <person name="Kaiser O."/>
            <person name="Martinez-Arias R."/>
        </authorList>
    </citation>
    <scope>NUCLEOTIDE SEQUENCE [LARGE SCALE GENOMIC DNA]</scope>
    <source>
        <strain evidence="11">ATCC BAA-461 / DSM 12804 / CCUG 43448 / CIP 107267 / Se-1111R</strain>
    </source>
</reference>
<proteinExistence type="predicted"/>
<sequence length="530" mass="55424">MRRLVGLQEAGDFGFVIACHGTNVICTSCGSPEFTSAPGSRRRYNRGAPLSPADMPADTASSPSPSSPPQDAARAARMIPFIVGCALFMQMLDSTVVATALPVMAQALGSTAVRLNVAITSYLLAVAVFVPVSGWAADRYGARRVFMAAIALFTLSSVACALSQNLTQLVLARIVQGIAGAMMVPVGRIILLRVVPKQDLLKAMSFLSIPALLGPVIGPPLGGFMVTYMSWHWIFLINIPIGILGIALVRRYVPEIREASTPRLDWLGFLLSAICLATLVSAFEALGHSLIPPLAVASLAATGLLCGALYVLHARRAAHPIIDLTLLREPTFAISVLGGNLCRFAVGAMPFLLAVQLQVGFGLTPFSAGLITFASAAGALLMKFVATPIVQRFGFRRVLTVNAVLTGLFIVACAAFTATTPVWLLIGILLAGGFFRSLQFTGVNTLTYADIPPERMSSASSFAAMAQQLGISLGVGVAAVTLNLSMAVRGADHVAIGDTVVAFLVIGGLCAASLLSFRRLSPSAGAQLQG</sequence>
<evidence type="ECO:0000313" key="11">
    <source>
        <dbReference type="Proteomes" id="UP000001225"/>
    </source>
</evidence>
<gene>
    <name evidence="10" type="ordered locus">Bpet0526</name>
</gene>
<evidence type="ECO:0000256" key="2">
    <source>
        <dbReference type="ARBA" id="ARBA00022448"/>
    </source>
</evidence>
<dbReference type="GO" id="GO:0005886">
    <property type="term" value="C:plasma membrane"/>
    <property type="evidence" value="ECO:0007669"/>
    <property type="project" value="UniProtKB-SubCell"/>
</dbReference>
<protein>
    <submittedName>
        <fullName evidence="10">Transport protein</fullName>
    </submittedName>
</protein>
<feature type="transmembrane region" description="Helical" evidence="8">
    <location>
        <begin position="170"/>
        <end position="191"/>
    </location>
</feature>
<dbReference type="PANTHER" id="PTHR42718">
    <property type="entry name" value="MAJOR FACILITATOR SUPERFAMILY MULTIDRUG TRANSPORTER MFSC"/>
    <property type="match status" value="1"/>
</dbReference>
<dbReference type="InterPro" id="IPR020846">
    <property type="entry name" value="MFS_dom"/>
</dbReference>
<evidence type="ECO:0000259" key="9">
    <source>
        <dbReference type="PROSITE" id="PS50850"/>
    </source>
</evidence>
<evidence type="ECO:0000256" key="6">
    <source>
        <dbReference type="ARBA" id="ARBA00023136"/>
    </source>
</evidence>
<dbReference type="STRING" id="94624.Bpet0526"/>
<keyword evidence="6 8" id="KW-0472">Membrane</keyword>
<feature type="transmembrane region" description="Helical" evidence="8">
    <location>
        <begin position="366"/>
        <end position="386"/>
    </location>
</feature>
<feature type="transmembrane region" description="Helical" evidence="8">
    <location>
        <begin position="332"/>
        <end position="354"/>
    </location>
</feature>
<feature type="transmembrane region" description="Helical" evidence="8">
    <location>
        <begin position="79"/>
        <end position="101"/>
    </location>
</feature>
<name>A9I1G1_BORPD</name>
<dbReference type="InterPro" id="IPR036259">
    <property type="entry name" value="MFS_trans_sf"/>
</dbReference>
<feature type="region of interest" description="Disordered" evidence="7">
    <location>
        <begin position="35"/>
        <end position="71"/>
    </location>
</feature>
<dbReference type="Gene3D" id="1.20.1720.10">
    <property type="entry name" value="Multidrug resistance protein D"/>
    <property type="match status" value="1"/>
</dbReference>